<keyword evidence="3" id="KW-1185">Reference proteome</keyword>
<accession>E9NII4</accession>
<evidence type="ECO:0000256" key="1">
    <source>
        <dbReference type="SAM" id="MobiDB-lite"/>
    </source>
</evidence>
<dbReference type="GeneID" id="14006838"/>
<gene>
    <name evidence="2" type="ORF">EcP1_gp59</name>
</gene>
<feature type="region of interest" description="Disordered" evidence="1">
    <location>
        <begin position="700"/>
        <end position="719"/>
    </location>
</feature>
<protein>
    <recommendedName>
        <fullName evidence="4">Portal protein</fullName>
    </recommendedName>
</protein>
<dbReference type="InterPro" id="IPR056909">
    <property type="entry name" value="SU10_portal"/>
</dbReference>
<dbReference type="Pfam" id="PF23899">
    <property type="entry name" value="SU10_portal"/>
    <property type="match status" value="1"/>
</dbReference>
<sequence>MGKHMDTISRDDKLTNWKNEPSISDLQKDFDSISGTQREHISKVAEWSDQYFVRGKAKPVKRKGHSSVQPKTIRKQAEWRSAALSEPFLSTDDIYMVEPRTWEDREAAYQNGMLLNFQYNNKLNKVNLIDSLVRKLCREGTAIAKASWIYSYKEIQTEVPVYEYHDLRDDLEFTEFISKAIELKESNPNMFNDLPDTVKASVEMTLEQGFAVRAVETGEMEKVTETKVLQNQPYVEVLNIENVYIDPSCQGDMDKATFVIHRFETSIAELKKSGNYKNLDKLTVKDSDELIPSISDDEIKTSTPTDYNISGKSRKRFNVTEYWGYYDIDDSGVLTPIVVAYVGDVKIRCSENPYPHGKPPFVVIPYLPMDSSVYGEPDAELIYDNQAIIGASTRAMIDLVARSANGQNIIRKDVFDPVNYRKFMAGEDAQSNPLNVPLAEAIRTVTTPEVPSIIPGLIQQQNNEAESLSGVKAFSEGISSGSLGDVAAGIRGVLDASSKREMSILRRLKKGMVDLGRMIIAMNQEFLTDEEIIRITNDAFVHVKREALAGDFDLKVDISTPEAEQQKSNQLAFLVQTIGNTIPFEITKVLLTEISRLNKMPDVAQMIKEFEPTPDPLEEQKKQLELAKLQQEIKESAAREAYYLQRGSLATSQKDKTDLDFIEQESGVKQAREKELRAEQSKAQAKTKVLDALLKSKFANGNSANNSFKPISVEDTSNG</sequence>
<dbReference type="OrthoDB" id="980at10239"/>
<dbReference type="RefSeq" id="YP_007003182.1">
    <property type="nucleotide sequence ID" value="NC_019485.1"/>
</dbReference>
<dbReference type="Proteomes" id="UP000007263">
    <property type="component" value="Segment"/>
</dbReference>
<organism evidence="2 3">
    <name type="scientific">Enterobacter phage EcP1</name>
    <dbReference type="NCBI Taxonomy" id="942016"/>
    <lineage>
        <taxon>Viruses</taxon>
        <taxon>Duplodnaviria</taxon>
        <taxon>Heunggongvirae</taxon>
        <taxon>Uroviricota</taxon>
        <taxon>Caudoviricetes</taxon>
        <taxon>Schitoviridae</taxon>
        <taxon>Eceepunavirus</taxon>
        <taxon>Eceepunavirus EcP1</taxon>
    </lineage>
</organism>
<evidence type="ECO:0000313" key="3">
    <source>
        <dbReference type="Proteomes" id="UP000007263"/>
    </source>
</evidence>
<proteinExistence type="predicted"/>
<name>E9NII4_9CAUD</name>
<evidence type="ECO:0008006" key="4">
    <source>
        <dbReference type="Google" id="ProtNLM"/>
    </source>
</evidence>
<dbReference type="KEGG" id="vg:14006838"/>
<dbReference type="EMBL" id="HQ641380">
    <property type="protein sequence ID" value="ADU79210.1"/>
    <property type="molecule type" value="Genomic_DNA"/>
</dbReference>
<evidence type="ECO:0000313" key="2">
    <source>
        <dbReference type="EMBL" id="ADU79210.1"/>
    </source>
</evidence>
<reference evidence="2 3" key="1">
    <citation type="submission" date="2010-11" db="EMBL/GenBank/DDBJ databases">
        <title>Complete nucleotide sequence of the bacteriophage EcP1, a new member of the N4-like viruses.</title>
        <authorList>
            <person name="Zhu J."/>
            <person name="Rao X."/>
            <person name="Tan Y."/>
            <person name="Hu Z."/>
            <person name="Xiong K."/>
            <person name="Chen Z."/>
            <person name="Li S."/>
            <person name="Yang J."/>
            <person name="Jin X."/>
            <person name="Chen Y."/>
            <person name="Hu F."/>
        </authorList>
    </citation>
    <scope>NUCLEOTIDE SEQUENCE [LARGE SCALE GENOMIC DNA]</scope>
</reference>